<dbReference type="EMBL" id="KI546074">
    <property type="protein sequence ID" value="EST46500.1"/>
    <property type="molecule type" value="Genomic_DNA"/>
</dbReference>
<dbReference type="Proteomes" id="UP000018208">
    <property type="component" value="Unassembled WGS sequence"/>
</dbReference>
<gene>
    <name evidence="1" type="ORF">SS50377_13581</name>
    <name evidence="2" type="ORF">SS50377_23821</name>
</gene>
<keyword evidence="3" id="KW-1185">Reference proteome</keyword>
<proteinExistence type="predicted"/>
<reference evidence="1 2" key="1">
    <citation type="journal article" date="2014" name="PLoS Genet.">
        <title>The Genome of Spironucleus salmonicida Highlights a Fish Pathogen Adapted to Fluctuating Environments.</title>
        <authorList>
            <person name="Xu F."/>
            <person name="Jerlstrom-Hultqvist J."/>
            <person name="Einarsson E."/>
            <person name="Astvaldsson A."/>
            <person name="Svard S.G."/>
            <person name="Andersson J.O."/>
        </authorList>
    </citation>
    <scope>NUCLEOTIDE SEQUENCE</scope>
    <source>
        <strain evidence="2">ATCC 50377</strain>
    </source>
</reference>
<evidence type="ECO:0000313" key="1">
    <source>
        <dbReference type="EMBL" id="EST46500.1"/>
    </source>
</evidence>
<name>V6LPG6_9EUKA</name>
<sequence length="136" mass="16031">MKKTHKFNFSQTTDAGWVKKQFQLNGIDILDTEYAKILINPLKKKPKQVNEFEAKLQQYDELRRKNIVNRANVDDNKCLIHLDPQVQQINIDDLTFMPQKRQKSMKQLPTCAMPIQLPKKRSLKNFTKLQSINFSQ</sequence>
<dbReference type="VEuPathDB" id="GiardiaDB:SS50377_23821"/>
<protein>
    <submittedName>
        <fullName evidence="1">Uncharacterized protein</fullName>
    </submittedName>
</protein>
<organism evidence="1">
    <name type="scientific">Spironucleus salmonicida</name>
    <dbReference type="NCBI Taxonomy" id="348837"/>
    <lineage>
        <taxon>Eukaryota</taxon>
        <taxon>Metamonada</taxon>
        <taxon>Diplomonadida</taxon>
        <taxon>Hexamitidae</taxon>
        <taxon>Hexamitinae</taxon>
        <taxon>Spironucleus</taxon>
    </lineage>
</organism>
<dbReference type="AlphaFoldDB" id="V6LPG6"/>
<dbReference type="EMBL" id="AUWU02000004">
    <property type="protein sequence ID" value="KAH0573886.1"/>
    <property type="molecule type" value="Genomic_DNA"/>
</dbReference>
<reference evidence="2" key="2">
    <citation type="submission" date="2020-12" db="EMBL/GenBank/DDBJ databases">
        <title>New Spironucleus salmonicida genome in near-complete chromosomes.</title>
        <authorList>
            <person name="Xu F."/>
            <person name="Kurt Z."/>
            <person name="Jimenez-Gonzalez A."/>
            <person name="Astvaldsson A."/>
            <person name="Andersson J.O."/>
            <person name="Svard S.G."/>
        </authorList>
    </citation>
    <scope>NUCLEOTIDE SEQUENCE</scope>
    <source>
        <strain evidence="2">ATCC 50377</strain>
    </source>
</reference>
<accession>V6LPG6</accession>
<evidence type="ECO:0000313" key="3">
    <source>
        <dbReference type="Proteomes" id="UP000018208"/>
    </source>
</evidence>
<evidence type="ECO:0000313" key="2">
    <source>
        <dbReference type="EMBL" id="KAH0573886.1"/>
    </source>
</evidence>